<accession>A0A8H4ZVR3</accession>
<feature type="transmembrane region" description="Helical" evidence="1">
    <location>
        <begin position="1122"/>
        <end position="1146"/>
    </location>
</feature>
<evidence type="ECO:0000256" key="1">
    <source>
        <dbReference type="SAM" id="Phobius"/>
    </source>
</evidence>
<gene>
    <name evidence="2" type="ORF">FANTH_1927</name>
</gene>
<keyword evidence="3" id="KW-1185">Reference proteome</keyword>
<evidence type="ECO:0000313" key="2">
    <source>
        <dbReference type="EMBL" id="KAF5253096.1"/>
    </source>
</evidence>
<protein>
    <submittedName>
        <fullName evidence="2">Uncharacterized protein</fullName>
    </submittedName>
</protein>
<evidence type="ECO:0000313" key="3">
    <source>
        <dbReference type="Proteomes" id="UP000573603"/>
    </source>
</evidence>
<dbReference type="EMBL" id="JABEVY010000046">
    <property type="protein sequence ID" value="KAF5253096.1"/>
    <property type="molecule type" value="Genomic_DNA"/>
</dbReference>
<name>A0A8H4ZVR3_9HYPO</name>
<organism evidence="2 3">
    <name type="scientific">Fusarium anthophilum</name>
    <dbReference type="NCBI Taxonomy" id="48485"/>
    <lineage>
        <taxon>Eukaryota</taxon>
        <taxon>Fungi</taxon>
        <taxon>Dikarya</taxon>
        <taxon>Ascomycota</taxon>
        <taxon>Pezizomycotina</taxon>
        <taxon>Sordariomycetes</taxon>
        <taxon>Hypocreomycetidae</taxon>
        <taxon>Hypocreales</taxon>
        <taxon>Nectriaceae</taxon>
        <taxon>Fusarium</taxon>
        <taxon>Fusarium fujikuroi species complex</taxon>
    </lineage>
</organism>
<keyword evidence="1" id="KW-0472">Membrane</keyword>
<proteinExistence type="predicted"/>
<dbReference type="PANTHER" id="PTHR32305:SF15">
    <property type="entry name" value="PROTEIN RHSA-RELATED"/>
    <property type="match status" value="1"/>
</dbReference>
<dbReference type="InterPro" id="IPR050708">
    <property type="entry name" value="T6SS_VgrG/RHS"/>
</dbReference>
<dbReference type="InterPro" id="IPR022385">
    <property type="entry name" value="Rhs_assc_core"/>
</dbReference>
<dbReference type="PANTHER" id="PTHR32305">
    <property type="match status" value="1"/>
</dbReference>
<comment type="caution">
    <text evidence="2">The sequence shown here is derived from an EMBL/GenBank/DDBJ whole genome shotgun (WGS) entry which is preliminary data.</text>
</comment>
<reference evidence="2 3" key="1">
    <citation type="journal article" date="2020" name="BMC Genomics">
        <title>Correction to: Identification and distribution of gene clusters required for synthesis of sphingolipid metabolism inhibitors in diverse species of the filamentous fungus Fusarium.</title>
        <authorList>
            <person name="Kim H.S."/>
            <person name="Lohmar J.M."/>
            <person name="Busman M."/>
            <person name="Brown D.W."/>
            <person name="Naumann T.A."/>
            <person name="Divon H.H."/>
            <person name="Lysoe E."/>
            <person name="Uhlig S."/>
            <person name="Proctor R.H."/>
        </authorList>
    </citation>
    <scope>NUCLEOTIDE SEQUENCE [LARGE SCALE GENOMIC DNA]</scope>
    <source>
        <strain evidence="2 3">NRRL 25214</strain>
    </source>
</reference>
<dbReference type="NCBIfam" id="TIGR03696">
    <property type="entry name" value="Rhs_assc_core"/>
    <property type="match status" value="1"/>
</dbReference>
<dbReference type="Gene3D" id="2.180.10.10">
    <property type="entry name" value="RHS repeat-associated core"/>
    <property type="match status" value="2"/>
</dbReference>
<keyword evidence="1" id="KW-1133">Transmembrane helix</keyword>
<feature type="transmembrane region" description="Helical" evidence="1">
    <location>
        <begin position="1186"/>
        <end position="1206"/>
    </location>
</feature>
<sequence>MPFYNQRKIAGLLECTLSDPEAYSPSTSWEDYKNDSNDSYTVLGAPKYVVTALEHCNSHDVNSILHQVMIKKKYSSATVSNKGRGWQGFGMIHTFNLTDNIEVIEDYHSAWPFTGQKRQTTTGAIGGTVLRAEKVDMGMRTLSKGPWKIYSTNRTLEQIEMLHEGAVSRSNINQYSHDEFGNVTSRQSFEKVHGRLTHDSWHRFTYISINGGTGLLTGRKVTSSGTNTNMSRFEQGDVSLMEYRYDKTRGNLVSESEWSTDVNAFAMKTFAFDPYGNEAKTTDAAGLRISTTYDDIFRHLPIKVEAFGPGVSIVQFTVFDQASGLPTAKMEGIGSLECCKLDGFGRALEVRVQSDNETAGTALAEGFLDTRSIVGDSMLMALLPNCNLAPYRQMRTERHKSLKGLAYITTKAVSFSGPGSLDHSEDVEVIDCAGRAHKRFSRHGDDTTGTAIFREYDSGGHCVFETIPTSIHASTSNLDWIPDRSLGLIAHFDALGRPTLKSRPANGDAMNRVLTSTEYRDGSSKVLEKVLALPSQASITDATQLELVVKGYVRIDNRDFITEVINENDLRSTFTYDAVANMVLAVDPADNQERRTYNTKGKLTSIDNLYQRGKNSSAPVTYRYDIANHLVSEEYAAGEVITFKRDAKGRPLEKKGQDGRTIVYSYNVQNPQQPSTVTLYSSESLSNFESRYEFDYDDHGRKIGRKLTLGDEKSFYTQLQYNWQGKVVQKVFPDGSIAKNTYRGDLALSTSISGTTSTWTLKADLDKYNPVSQGPERVAISGTGISEAYQHEWSYNALGFPLSHTLQMGTKSLVQEHYGYNEMDQMSYKHEFVSGGTTKYSYTGRRLQSSVRSDDRRAIYEFDAAGNITSKDGTSIAYSPGQVIGTKSKSVVFDVGYDAAGRITSRTSDKDTFRLVYDSFGRLQRYHNEKDVTAIDIFSDFNGLTLQKRYSNGSSELSVDNDFSISAAADGSYTTHQELLFEGLLIGTVSNKYESFASIRPLGNGQRAINIPFIDTNGSVTHLFESNSAKLERKYNYNDFGMLESDDNNNEEANSSRYEGNSYDSVTGLLDFGGRWYDPLVGRFTSPGNIVEMDYMIKTDGLNRYALENNDPINHIDPTGHWSWSSLLGLSIGIVLVVAAVAITFATGGAAGILVGAAVGALTGGGVAGITYSIDHHDEDDAGKFWGGFGMTVGINALIGAVAGGYGAAVGGTARVADATVRVASKMTAGLIVKKAVIGGLASVASKVGERVVSNIVYGTDYSYTAGLGEAFATGALVGGAVGLAGAVKWGDVGRTHRNSFKGLLGFAMKAPKESSSFEMAFKAASKEILKHGGKLGWWVLTRDAKN</sequence>
<dbReference type="Proteomes" id="UP000573603">
    <property type="component" value="Unassembled WGS sequence"/>
</dbReference>
<feature type="transmembrane region" description="Helical" evidence="1">
    <location>
        <begin position="1153"/>
        <end position="1174"/>
    </location>
</feature>
<keyword evidence="1" id="KW-0812">Transmembrane</keyword>